<evidence type="ECO:0000313" key="1">
    <source>
        <dbReference type="EMBL" id="MPC46871.1"/>
    </source>
</evidence>
<dbReference type="EMBL" id="VSRR010007427">
    <property type="protein sequence ID" value="MPC46871.1"/>
    <property type="molecule type" value="Genomic_DNA"/>
</dbReference>
<dbReference type="Proteomes" id="UP000324222">
    <property type="component" value="Unassembled WGS sequence"/>
</dbReference>
<comment type="caution">
    <text evidence="1">The sequence shown here is derived from an EMBL/GenBank/DDBJ whole genome shotgun (WGS) entry which is preliminary data.</text>
</comment>
<proteinExistence type="predicted"/>
<accession>A0A5B7FHV0</accession>
<protein>
    <submittedName>
        <fullName evidence="1">Uncharacterized protein</fullName>
    </submittedName>
</protein>
<reference evidence="1 2" key="1">
    <citation type="submission" date="2019-05" db="EMBL/GenBank/DDBJ databases">
        <title>Another draft genome of Portunus trituberculatus and its Hox gene families provides insights of decapod evolution.</title>
        <authorList>
            <person name="Jeong J.-H."/>
            <person name="Song I."/>
            <person name="Kim S."/>
            <person name="Choi T."/>
            <person name="Kim D."/>
            <person name="Ryu S."/>
            <person name="Kim W."/>
        </authorList>
    </citation>
    <scope>NUCLEOTIDE SEQUENCE [LARGE SCALE GENOMIC DNA]</scope>
    <source>
        <tissue evidence="1">Muscle</tissue>
    </source>
</reference>
<name>A0A5B7FHV0_PORTR</name>
<keyword evidence="2" id="KW-1185">Reference proteome</keyword>
<organism evidence="1 2">
    <name type="scientific">Portunus trituberculatus</name>
    <name type="common">Swimming crab</name>
    <name type="synonym">Neptunus trituberculatus</name>
    <dbReference type="NCBI Taxonomy" id="210409"/>
    <lineage>
        <taxon>Eukaryota</taxon>
        <taxon>Metazoa</taxon>
        <taxon>Ecdysozoa</taxon>
        <taxon>Arthropoda</taxon>
        <taxon>Crustacea</taxon>
        <taxon>Multicrustacea</taxon>
        <taxon>Malacostraca</taxon>
        <taxon>Eumalacostraca</taxon>
        <taxon>Eucarida</taxon>
        <taxon>Decapoda</taxon>
        <taxon>Pleocyemata</taxon>
        <taxon>Brachyura</taxon>
        <taxon>Eubrachyura</taxon>
        <taxon>Portunoidea</taxon>
        <taxon>Portunidae</taxon>
        <taxon>Portuninae</taxon>
        <taxon>Portunus</taxon>
    </lineage>
</organism>
<sequence>MYSVQINDMLTKHHIATSRQRAAASSRYFFDGTFGEILIPSEVTVRGAADSCGASASMYWVATFLPLPDPSLLTHSLGGSATRAVKVNELFRRYRGYCDWDL</sequence>
<evidence type="ECO:0000313" key="2">
    <source>
        <dbReference type="Proteomes" id="UP000324222"/>
    </source>
</evidence>
<dbReference type="AlphaFoldDB" id="A0A5B7FHV0"/>
<gene>
    <name evidence="1" type="ORF">E2C01_040601</name>
</gene>